<dbReference type="Proteomes" id="UP001557470">
    <property type="component" value="Unassembled WGS sequence"/>
</dbReference>
<feature type="region of interest" description="Disordered" evidence="2">
    <location>
        <begin position="445"/>
        <end position="475"/>
    </location>
</feature>
<gene>
    <name evidence="5" type="ORF">UPYG_G00093880</name>
</gene>
<keyword evidence="1" id="KW-1015">Disulfide bond</keyword>
<evidence type="ECO:0000313" key="5">
    <source>
        <dbReference type="EMBL" id="KAL0992480.1"/>
    </source>
</evidence>
<evidence type="ECO:0000313" key="6">
    <source>
        <dbReference type="Proteomes" id="UP001557470"/>
    </source>
</evidence>
<dbReference type="Gene3D" id="2.60.40.10">
    <property type="entry name" value="Immunoglobulins"/>
    <property type="match status" value="2"/>
</dbReference>
<dbReference type="PANTHER" id="PTHR23037">
    <property type="entry name" value="CYTOKINE RECEPTOR"/>
    <property type="match status" value="1"/>
</dbReference>
<dbReference type="Pfam" id="PF18707">
    <property type="entry name" value="IL2RB_N1"/>
    <property type="match status" value="1"/>
</dbReference>
<accession>A0ABD0XHD8</accession>
<keyword evidence="6" id="KW-1185">Reference proteome</keyword>
<keyword evidence="3" id="KW-0472">Membrane</keyword>
<feature type="transmembrane region" description="Helical" evidence="3">
    <location>
        <begin position="284"/>
        <end position="306"/>
    </location>
</feature>
<keyword evidence="3" id="KW-0812">Transmembrane</keyword>
<protein>
    <recommendedName>
        <fullName evidence="4">Interleukin-2 receptor subunit beta N-terminal domain-containing protein</fullName>
    </recommendedName>
</protein>
<feature type="domain" description="Interleukin-2 receptor subunit beta N-terminal" evidence="4">
    <location>
        <begin position="76"/>
        <end position="164"/>
    </location>
</feature>
<dbReference type="InterPro" id="IPR040951">
    <property type="entry name" value="IL2RB_N1"/>
</dbReference>
<evidence type="ECO:0000256" key="2">
    <source>
        <dbReference type="SAM" id="MobiDB-lite"/>
    </source>
</evidence>
<organism evidence="5 6">
    <name type="scientific">Umbra pygmaea</name>
    <name type="common">Eastern mudminnow</name>
    <dbReference type="NCBI Taxonomy" id="75934"/>
    <lineage>
        <taxon>Eukaryota</taxon>
        <taxon>Metazoa</taxon>
        <taxon>Chordata</taxon>
        <taxon>Craniata</taxon>
        <taxon>Vertebrata</taxon>
        <taxon>Euteleostomi</taxon>
        <taxon>Actinopterygii</taxon>
        <taxon>Neopterygii</taxon>
        <taxon>Teleostei</taxon>
        <taxon>Protacanthopterygii</taxon>
        <taxon>Esociformes</taxon>
        <taxon>Umbridae</taxon>
        <taxon>Umbra</taxon>
    </lineage>
</organism>
<evidence type="ECO:0000259" key="4">
    <source>
        <dbReference type="Pfam" id="PF18707"/>
    </source>
</evidence>
<name>A0ABD0XHD8_UMBPY</name>
<reference evidence="5 6" key="1">
    <citation type="submission" date="2024-06" db="EMBL/GenBank/DDBJ databases">
        <authorList>
            <person name="Pan Q."/>
            <person name="Wen M."/>
            <person name="Jouanno E."/>
            <person name="Zahm M."/>
            <person name="Klopp C."/>
            <person name="Cabau C."/>
            <person name="Louis A."/>
            <person name="Berthelot C."/>
            <person name="Parey E."/>
            <person name="Roest Crollius H."/>
            <person name="Montfort J."/>
            <person name="Robinson-Rechavi M."/>
            <person name="Bouchez O."/>
            <person name="Lampietro C."/>
            <person name="Lopez Roques C."/>
            <person name="Donnadieu C."/>
            <person name="Postlethwait J."/>
            <person name="Bobe J."/>
            <person name="Verreycken H."/>
            <person name="Guiguen Y."/>
        </authorList>
    </citation>
    <scope>NUCLEOTIDE SEQUENCE [LARGE SCALE GENOMIC DNA]</scope>
    <source>
        <strain evidence="5">Up_M1</strain>
        <tissue evidence="5">Testis</tissue>
    </source>
</reference>
<evidence type="ECO:0000256" key="1">
    <source>
        <dbReference type="ARBA" id="ARBA00023157"/>
    </source>
</evidence>
<dbReference type="PANTHER" id="PTHR23037:SF22">
    <property type="entry name" value="CYTOKINE RECEPTOR COMMON SUBUNIT BETA"/>
    <property type="match status" value="1"/>
</dbReference>
<dbReference type="AlphaFoldDB" id="A0ABD0XHD8"/>
<comment type="caution">
    <text evidence="5">The sequence shown here is derived from an EMBL/GenBank/DDBJ whole genome shotgun (WGS) entry which is preliminary data.</text>
</comment>
<sequence length="566" mass="63686">MKCHWALQSRKIERRQSICNNTRDQKDISDLYSSHDTLPLTEKFPSQTVLETMKTQWICLLLLSLISLAPSFNLHGLSCLNNYINNITCVWNSSGIDPDVSCRLLGTRINYKEINFQSGCDLKPLESKVHSSQGCSFVFEKHAFASTERLPSIKVECNGSKVTEITEYDPKQYIKMHPPDVPVFINGTRAIFNAGDPLSEIIFNYDFQVELKRGEEEWSDAKTFTIRNHEPWMDIKMDEDGLHQIRVRVKSTYPPSVHWSDWSPTASWEAEYKVPPTFNQQDHMTFWLLLVGAVIALLAVLSLVIYKTCRNNRKNNIVPDPAKYFHTMNSVHDGNFQKWLSPLFAPEAFSTTQPSEDISPIEVFGHEAGCSTATPSTAAILWPSAPNSSSGDWSVQSSCFSNVGFFYSEYPNGLHIASCPVYFTYQGDKRSLSTTSSYERLENLGWPQTEPHSPDSGFGMDVTESGDQAEKDAEGKEENKVVLVDHHSSPLLILPLTRPTQAKPHHLPSVQRVPLQDPVITSATLPSADTLPVEVILRPSSMTVETPSSGYVTIKELENTYRNKSI</sequence>
<keyword evidence="3" id="KW-1133">Transmembrane helix</keyword>
<dbReference type="EMBL" id="JAGEUA010000003">
    <property type="protein sequence ID" value="KAL0992480.1"/>
    <property type="molecule type" value="Genomic_DNA"/>
</dbReference>
<proteinExistence type="predicted"/>
<evidence type="ECO:0000256" key="3">
    <source>
        <dbReference type="SAM" id="Phobius"/>
    </source>
</evidence>
<dbReference type="InterPro" id="IPR013783">
    <property type="entry name" value="Ig-like_fold"/>
</dbReference>